<comment type="caution">
    <text evidence="17">The sequence shown here is derived from an EMBL/GenBank/DDBJ whole genome shotgun (WGS) entry which is preliminary data.</text>
</comment>
<comment type="subcellular location">
    <subcellularLocation>
        <location evidence="1">Membrane</location>
        <topology evidence="1">Multi-pass membrane protein</topology>
    </subcellularLocation>
</comment>
<dbReference type="Proteomes" id="UP001642482">
    <property type="component" value="Unassembled WGS sequence"/>
</dbReference>
<evidence type="ECO:0000256" key="4">
    <source>
        <dbReference type="ARBA" id="ARBA00006739"/>
    </source>
</evidence>
<keyword evidence="9 16" id="KW-0812">Transmembrane</keyword>
<evidence type="ECO:0000256" key="6">
    <source>
        <dbReference type="ARBA" id="ARBA00019988"/>
    </source>
</evidence>
<evidence type="ECO:0000256" key="12">
    <source>
        <dbReference type="ARBA" id="ARBA00031017"/>
    </source>
</evidence>
<feature type="transmembrane region" description="Helical" evidence="16">
    <location>
        <begin position="381"/>
        <end position="404"/>
    </location>
</feature>
<feature type="transmembrane region" description="Helical" evidence="16">
    <location>
        <begin position="452"/>
        <end position="470"/>
    </location>
</feature>
<evidence type="ECO:0000256" key="8">
    <source>
        <dbReference type="ARBA" id="ARBA00022679"/>
    </source>
</evidence>
<evidence type="ECO:0000256" key="13">
    <source>
        <dbReference type="ARBA" id="ARBA00031543"/>
    </source>
</evidence>
<reference evidence="17 18" key="1">
    <citation type="submission" date="2024-01" db="EMBL/GenBank/DDBJ databases">
        <authorList>
            <person name="Allen C."/>
            <person name="Tagirdzhanova G."/>
        </authorList>
    </citation>
    <scope>NUCLEOTIDE SEQUENCE [LARGE SCALE GENOMIC DNA]</scope>
</reference>
<comment type="similarity">
    <text evidence="4">Belongs to the glycosyltransferase 2 family.</text>
</comment>
<dbReference type="EC" id="2.4.1.80" evidence="5"/>
<evidence type="ECO:0000256" key="11">
    <source>
        <dbReference type="ARBA" id="ARBA00023136"/>
    </source>
</evidence>
<feature type="region of interest" description="Disordered" evidence="15">
    <location>
        <begin position="504"/>
        <end position="542"/>
    </location>
</feature>
<evidence type="ECO:0000256" key="1">
    <source>
        <dbReference type="ARBA" id="ARBA00004141"/>
    </source>
</evidence>
<evidence type="ECO:0000256" key="2">
    <source>
        <dbReference type="ARBA" id="ARBA00004760"/>
    </source>
</evidence>
<dbReference type="GO" id="GO:0008120">
    <property type="term" value="F:ceramide glucosyltransferase activity"/>
    <property type="evidence" value="ECO:0007669"/>
    <property type="project" value="UniProtKB-EC"/>
</dbReference>
<dbReference type="InterPro" id="IPR025993">
    <property type="entry name" value="Ceramide_glucosylTrfase"/>
</dbReference>
<organism evidence="17 18">
    <name type="scientific">Sporothrix eucalyptigena</name>
    <dbReference type="NCBI Taxonomy" id="1812306"/>
    <lineage>
        <taxon>Eukaryota</taxon>
        <taxon>Fungi</taxon>
        <taxon>Dikarya</taxon>
        <taxon>Ascomycota</taxon>
        <taxon>Pezizomycotina</taxon>
        <taxon>Sordariomycetes</taxon>
        <taxon>Sordariomycetidae</taxon>
        <taxon>Ophiostomatales</taxon>
        <taxon>Ophiostomataceae</taxon>
        <taxon>Sporothrix</taxon>
    </lineage>
</organism>
<accession>A0ABP0BZ18</accession>
<feature type="compositionally biased region" description="Polar residues" evidence="15">
    <location>
        <begin position="523"/>
        <end position="534"/>
    </location>
</feature>
<dbReference type="EMBL" id="CAWUHD010000057">
    <property type="protein sequence ID" value="CAK7224938.1"/>
    <property type="molecule type" value="Genomic_DNA"/>
</dbReference>
<evidence type="ECO:0000256" key="9">
    <source>
        <dbReference type="ARBA" id="ARBA00022692"/>
    </source>
</evidence>
<feature type="transmembrane region" description="Helical" evidence="16">
    <location>
        <begin position="340"/>
        <end position="361"/>
    </location>
</feature>
<evidence type="ECO:0000313" key="18">
    <source>
        <dbReference type="Proteomes" id="UP001642482"/>
    </source>
</evidence>
<dbReference type="InterPro" id="IPR029044">
    <property type="entry name" value="Nucleotide-diphossugar_trans"/>
</dbReference>
<name>A0ABP0BZ18_9PEZI</name>
<proteinExistence type="inferred from homology"/>
<evidence type="ECO:0000256" key="10">
    <source>
        <dbReference type="ARBA" id="ARBA00022989"/>
    </source>
</evidence>
<protein>
    <recommendedName>
        <fullName evidence="6">Ceramide glucosyltransferase</fullName>
        <ecNumber evidence="5">2.4.1.80</ecNumber>
    </recommendedName>
    <alternativeName>
        <fullName evidence="13">Glucosylceramide synthase</fullName>
    </alternativeName>
    <alternativeName>
        <fullName evidence="14">UDP-glucose ceramide glucosyltransferase</fullName>
    </alternativeName>
    <alternativeName>
        <fullName evidence="12">UDP-glucose:N-acylsphingosine D-glucosyltransferase</fullName>
    </alternativeName>
</protein>
<comment type="pathway">
    <text evidence="2">Lipid metabolism; sphingolipid metabolism.</text>
</comment>
<evidence type="ECO:0000256" key="3">
    <source>
        <dbReference type="ARBA" id="ARBA00004991"/>
    </source>
</evidence>
<dbReference type="SUPFAM" id="SSF53448">
    <property type="entry name" value="Nucleotide-diphospho-sugar transferases"/>
    <property type="match status" value="1"/>
</dbReference>
<keyword evidence="8 17" id="KW-0808">Transferase</keyword>
<sequence length="542" mass="60110">MFELVTQGLACIWGVWTCTVVLVQTIGIFNLFRNFSKPRRRAAVEAFADHAAVPHVTVIRPTKGLEPGLYDCLASSFRQTYPRDRMSVHLCVESRNDPAFPVLQRVVTDFPDVDARIYVEDEDPLLHGATGNVRNLGPNPKIRNISRAYRDIPDRDDAVVWIVDCNVWVAPGVAGRMVDKLFGFQAGTSARNVLYKFVHQLPLVVDIGTSSGSGAALDEMFMATTHAKFYSAINTVGIAPCIVGKSNMFRKAHLDSTTDPAQNQTVLKAEDAQRGRGVDFFSSYICEDHLIGDLLWRSPIPGYRHHGLAAGDLAIQPMAPDVSVKAYAARRIRWLRVRKWTVLIATLVEPGVESLLCGLYASFAVTTLVDKLSLPAFATDWFIQNTWASMLRCWLAFVGVWMAADWCTYRRLQACRCIESDDATPVFAKGRGTGMPVRHFVSWLRAWVGREVLALPIWTYAVLLGATVAWRGKQFHVRMDMSVVELDDQGRQVKESEALPAVVRPGKAAADRAGTPIEAEPFSNGTANGRSSSRSNRKARVD</sequence>
<evidence type="ECO:0000313" key="17">
    <source>
        <dbReference type="EMBL" id="CAK7224938.1"/>
    </source>
</evidence>
<keyword evidence="7 17" id="KW-0328">Glycosyltransferase</keyword>
<gene>
    <name evidence="17" type="primary">HSX11</name>
    <name evidence="17" type="ORF">SEUCBS140593_005734</name>
</gene>
<comment type="pathway">
    <text evidence="3">Sphingolipid metabolism.</text>
</comment>
<feature type="transmembrane region" description="Helical" evidence="16">
    <location>
        <begin position="12"/>
        <end position="32"/>
    </location>
</feature>
<dbReference type="PANTHER" id="PTHR12726:SF0">
    <property type="entry name" value="CERAMIDE GLUCOSYLTRANSFERASE"/>
    <property type="match status" value="1"/>
</dbReference>
<evidence type="ECO:0000256" key="5">
    <source>
        <dbReference type="ARBA" id="ARBA00012699"/>
    </source>
</evidence>
<dbReference type="Pfam" id="PF13506">
    <property type="entry name" value="Glyco_transf_21"/>
    <property type="match status" value="1"/>
</dbReference>
<evidence type="ECO:0000256" key="7">
    <source>
        <dbReference type="ARBA" id="ARBA00022676"/>
    </source>
</evidence>
<evidence type="ECO:0000256" key="16">
    <source>
        <dbReference type="SAM" id="Phobius"/>
    </source>
</evidence>
<evidence type="ECO:0000256" key="15">
    <source>
        <dbReference type="SAM" id="MobiDB-lite"/>
    </source>
</evidence>
<dbReference type="PANTHER" id="PTHR12726">
    <property type="entry name" value="CERAMIDE GLUCOSYLTRANSFERASE"/>
    <property type="match status" value="1"/>
</dbReference>
<keyword evidence="18" id="KW-1185">Reference proteome</keyword>
<keyword evidence="10 16" id="KW-1133">Transmembrane helix</keyword>
<evidence type="ECO:0000256" key="14">
    <source>
        <dbReference type="ARBA" id="ARBA00032575"/>
    </source>
</evidence>
<keyword evidence="11 16" id="KW-0472">Membrane</keyword>